<dbReference type="EMBL" id="CP000612">
    <property type="protein sequence ID" value="ABO49141.1"/>
    <property type="molecule type" value="Genomic_DNA"/>
</dbReference>
<dbReference type="GO" id="GO:0005886">
    <property type="term" value="C:plasma membrane"/>
    <property type="evidence" value="ECO:0007669"/>
    <property type="project" value="UniProtKB-SubCell"/>
</dbReference>
<feature type="transmembrane region" description="Helical" evidence="6">
    <location>
        <begin position="166"/>
        <end position="185"/>
    </location>
</feature>
<dbReference type="PROSITE" id="PS50850">
    <property type="entry name" value="MFS"/>
    <property type="match status" value="1"/>
</dbReference>
<dbReference type="InterPro" id="IPR036259">
    <property type="entry name" value="MFS_trans_sf"/>
</dbReference>
<feature type="transmembrane region" description="Helical" evidence="6">
    <location>
        <begin position="135"/>
        <end position="154"/>
    </location>
</feature>
<dbReference type="OrthoDB" id="102502at2"/>
<dbReference type="Proteomes" id="UP000001556">
    <property type="component" value="Chromosome"/>
</dbReference>
<feature type="transmembrane region" description="Helical" evidence="6">
    <location>
        <begin position="223"/>
        <end position="242"/>
    </location>
</feature>
<dbReference type="CDD" id="cd17321">
    <property type="entry name" value="MFS_MMR_MDR_like"/>
    <property type="match status" value="1"/>
</dbReference>
<evidence type="ECO:0000256" key="4">
    <source>
        <dbReference type="ARBA" id="ARBA00022989"/>
    </source>
</evidence>
<reference evidence="8 9" key="1">
    <citation type="submission" date="2007-03" db="EMBL/GenBank/DDBJ databases">
        <title>Complete sequence of Desulfotomaculum reducens MI-1.</title>
        <authorList>
            <consortium name="US DOE Joint Genome Institute"/>
            <person name="Copeland A."/>
            <person name="Lucas S."/>
            <person name="Lapidus A."/>
            <person name="Barry K."/>
            <person name="Detter J.C."/>
            <person name="Glavina del Rio T."/>
            <person name="Hammon N."/>
            <person name="Israni S."/>
            <person name="Dalin E."/>
            <person name="Tice H."/>
            <person name="Pitluck S."/>
            <person name="Sims D."/>
            <person name="Brettin T."/>
            <person name="Bruce D."/>
            <person name="Han C."/>
            <person name="Tapia R."/>
            <person name="Schmutz J."/>
            <person name="Larimer F."/>
            <person name="Land M."/>
            <person name="Hauser L."/>
            <person name="Kyrpides N."/>
            <person name="Kim E."/>
            <person name="Tebo B.M."/>
            <person name="Richardson P."/>
        </authorList>
    </citation>
    <scope>NUCLEOTIDE SEQUENCE [LARGE SCALE GENOMIC DNA]</scope>
    <source>
        <strain evidence="8 9">MI-1</strain>
    </source>
</reference>
<dbReference type="eggNOG" id="COG0477">
    <property type="taxonomic scope" value="Bacteria"/>
</dbReference>
<keyword evidence="4 6" id="KW-1133">Transmembrane helix</keyword>
<dbReference type="InterPro" id="IPR020846">
    <property type="entry name" value="MFS_dom"/>
</dbReference>
<accession>A4J238</accession>
<feature type="transmembrane region" description="Helical" evidence="6">
    <location>
        <begin position="197"/>
        <end position="217"/>
    </location>
</feature>
<dbReference type="PRINTS" id="PR01036">
    <property type="entry name" value="TCRTETB"/>
</dbReference>
<evidence type="ECO:0000256" key="6">
    <source>
        <dbReference type="SAM" id="Phobius"/>
    </source>
</evidence>
<evidence type="ECO:0000256" key="5">
    <source>
        <dbReference type="ARBA" id="ARBA00023136"/>
    </source>
</evidence>
<keyword evidence="9" id="KW-1185">Reference proteome</keyword>
<dbReference type="Gene3D" id="1.20.1250.20">
    <property type="entry name" value="MFS general substrate transporter like domains"/>
    <property type="match status" value="1"/>
</dbReference>
<feature type="transmembrane region" description="Helical" evidence="6">
    <location>
        <begin position="263"/>
        <end position="286"/>
    </location>
</feature>
<dbReference type="HOGENOM" id="CLU_000960_28_3_9"/>
<feature type="domain" description="Major facilitator superfamily (MFS) profile" evidence="7">
    <location>
        <begin position="11"/>
        <end position="459"/>
    </location>
</feature>
<protein>
    <submittedName>
        <fullName evidence="8">Major facilitator superfamily MFS_1</fullName>
    </submittedName>
</protein>
<evidence type="ECO:0000313" key="8">
    <source>
        <dbReference type="EMBL" id="ABO49141.1"/>
    </source>
</evidence>
<dbReference type="SUPFAM" id="SSF103473">
    <property type="entry name" value="MFS general substrate transporter"/>
    <property type="match status" value="1"/>
</dbReference>
<feature type="transmembrane region" description="Helical" evidence="6">
    <location>
        <begin position="328"/>
        <end position="346"/>
    </location>
</feature>
<dbReference type="RefSeq" id="WP_011876978.1">
    <property type="nucleotide sequence ID" value="NC_009253.1"/>
</dbReference>
<feature type="transmembrane region" description="Helical" evidence="6">
    <location>
        <begin position="44"/>
        <end position="65"/>
    </location>
</feature>
<dbReference type="GO" id="GO:0022857">
    <property type="term" value="F:transmembrane transporter activity"/>
    <property type="evidence" value="ECO:0007669"/>
    <property type="project" value="InterPro"/>
</dbReference>
<dbReference type="AlphaFoldDB" id="A4J238"/>
<keyword evidence="5 6" id="KW-0472">Membrane</keyword>
<gene>
    <name evidence="8" type="ordered locus">Dred_0599</name>
</gene>
<evidence type="ECO:0000256" key="3">
    <source>
        <dbReference type="ARBA" id="ARBA00022692"/>
    </source>
</evidence>
<dbReference type="Gene3D" id="1.20.1720.10">
    <property type="entry name" value="Multidrug resistance protein D"/>
    <property type="match status" value="1"/>
</dbReference>
<evidence type="ECO:0000313" key="9">
    <source>
        <dbReference type="Proteomes" id="UP000001556"/>
    </source>
</evidence>
<evidence type="ECO:0000259" key="7">
    <source>
        <dbReference type="PROSITE" id="PS50850"/>
    </source>
</evidence>
<comment type="subcellular location">
    <subcellularLocation>
        <location evidence="1">Cell membrane</location>
        <topology evidence="1">Multi-pass membrane protein</topology>
    </subcellularLocation>
</comment>
<organism evidence="8 9">
    <name type="scientific">Desulforamulus reducens (strain ATCC BAA-1160 / DSM 100696 / MI-1)</name>
    <name type="common">Desulfotomaculum reducens</name>
    <dbReference type="NCBI Taxonomy" id="349161"/>
    <lineage>
        <taxon>Bacteria</taxon>
        <taxon>Bacillati</taxon>
        <taxon>Bacillota</taxon>
        <taxon>Clostridia</taxon>
        <taxon>Eubacteriales</taxon>
        <taxon>Peptococcaceae</taxon>
        <taxon>Desulforamulus</taxon>
    </lineage>
</organism>
<feature type="transmembrane region" description="Helical" evidence="6">
    <location>
        <begin position="435"/>
        <end position="453"/>
    </location>
</feature>
<evidence type="ECO:0000256" key="1">
    <source>
        <dbReference type="ARBA" id="ARBA00004651"/>
    </source>
</evidence>
<feature type="transmembrane region" description="Helical" evidence="6">
    <location>
        <begin position="77"/>
        <end position="96"/>
    </location>
</feature>
<sequence>MEPNASLKKYTLLVACGASFLTPFTGSAINLAIPSIGKEFGSSALLLGWVATSYLLASAAFLVPFGRLADIVGRKKIFILGISLFGLFSGLCGFAWSIESLIAFRVLQGIGSAMIFGTSMAILTSVFPPQERGKVLGISVATVYTGLSLGPVLGGIMNHNLGWPSIFYFTAVIALAVFLFTVWKLEGEWAGARGEKFDLMGSILYSVGLVSFMYGISSVDSSVWAKYILLVGLVVLIAFVKYEMKVKQPVLNLSLFSKNLTFAFSNLAALINYSATFALGFLLSMYLQVVLGYNSQTAGLILLSQPVIMAILSPFAGTLSDRVDPRLVSSWGMSITTLGLFIFCFLSKTTPIWLLILNLGLLGIGFALFSSPNTNSVMGSVEKRFYGVASSTLGTMRLTGQTISMAIVTLLLTIYVGNVKLSETSADMLIKGTKIAFIVFTIMCFGGIFASLARGSVKTNAQRYDQK</sequence>
<dbReference type="STRING" id="349161.Dred_0599"/>
<evidence type="ECO:0000256" key="2">
    <source>
        <dbReference type="ARBA" id="ARBA00022448"/>
    </source>
</evidence>
<dbReference type="FunFam" id="1.20.1250.20:FF:000503">
    <property type="entry name" value="Drug resistance transporter, EmrB/QacA subfamily"/>
    <property type="match status" value="1"/>
</dbReference>
<feature type="transmembrane region" description="Helical" evidence="6">
    <location>
        <begin position="352"/>
        <end position="371"/>
    </location>
</feature>
<dbReference type="Pfam" id="PF07690">
    <property type="entry name" value="MFS_1"/>
    <property type="match status" value="2"/>
</dbReference>
<feature type="transmembrane region" description="Helical" evidence="6">
    <location>
        <begin position="298"/>
        <end position="316"/>
    </location>
</feature>
<dbReference type="InterPro" id="IPR011701">
    <property type="entry name" value="MFS"/>
</dbReference>
<dbReference type="PANTHER" id="PTHR42718:SF9">
    <property type="entry name" value="MAJOR FACILITATOR SUPERFAMILY MULTIDRUG TRANSPORTER MFSC"/>
    <property type="match status" value="1"/>
</dbReference>
<feature type="transmembrane region" description="Helical" evidence="6">
    <location>
        <begin position="392"/>
        <end position="415"/>
    </location>
</feature>
<keyword evidence="3 6" id="KW-0812">Transmembrane</keyword>
<dbReference type="PANTHER" id="PTHR42718">
    <property type="entry name" value="MAJOR FACILITATOR SUPERFAMILY MULTIDRUG TRANSPORTER MFSC"/>
    <property type="match status" value="1"/>
</dbReference>
<proteinExistence type="predicted"/>
<keyword evidence="2" id="KW-0813">Transport</keyword>
<dbReference type="KEGG" id="drm:Dred_0599"/>
<feature type="transmembrane region" description="Helical" evidence="6">
    <location>
        <begin position="102"/>
        <end position="123"/>
    </location>
</feature>
<name>A4J238_DESRM</name>